<organism evidence="3 4">
    <name type="scientific">Lolium multiflorum</name>
    <name type="common">Italian ryegrass</name>
    <name type="synonym">Lolium perenne subsp. multiflorum</name>
    <dbReference type="NCBI Taxonomy" id="4521"/>
    <lineage>
        <taxon>Eukaryota</taxon>
        <taxon>Viridiplantae</taxon>
        <taxon>Streptophyta</taxon>
        <taxon>Embryophyta</taxon>
        <taxon>Tracheophyta</taxon>
        <taxon>Spermatophyta</taxon>
        <taxon>Magnoliopsida</taxon>
        <taxon>Liliopsida</taxon>
        <taxon>Poales</taxon>
        <taxon>Poaceae</taxon>
        <taxon>BOP clade</taxon>
        <taxon>Pooideae</taxon>
        <taxon>Poodae</taxon>
        <taxon>Poeae</taxon>
        <taxon>Poeae Chloroplast Group 2 (Poeae type)</taxon>
        <taxon>Loliodinae</taxon>
        <taxon>Loliinae</taxon>
        <taxon>Lolium</taxon>
    </lineage>
</organism>
<keyword evidence="4" id="KW-1185">Reference proteome</keyword>
<feature type="domain" description="Reverse transcriptase Ty1/copia-type" evidence="2">
    <location>
        <begin position="217"/>
        <end position="371"/>
    </location>
</feature>
<dbReference type="SUPFAM" id="SSF56672">
    <property type="entry name" value="DNA/RNA polymerases"/>
    <property type="match status" value="1"/>
</dbReference>
<feature type="region of interest" description="Disordered" evidence="1">
    <location>
        <begin position="1"/>
        <end position="37"/>
    </location>
</feature>
<name>A0AAD8QH45_LOLMU</name>
<dbReference type="Pfam" id="PF07727">
    <property type="entry name" value="RVT_2"/>
    <property type="match status" value="1"/>
</dbReference>
<evidence type="ECO:0000313" key="3">
    <source>
        <dbReference type="EMBL" id="KAK1601123.1"/>
    </source>
</evidence>
<sequence>MSSGGDGGDDDEDDGDGDGDDVQLDGGDDGDFLPEEFPRIPAGELFLSVFSAPQAFHHTNAHSHTSHNRSSPNLLRDPLQPPTCPSISVGITPRQIRFSRPANPCQLARHRVAIIEPSRIYLACCVCPPPRPTSYHSHAATWPHPPANAVPIKPPENAHRMTTRAKDGYLMPRKLFSLSSSAITHTISPLPSTYRQALKDPNWHAAMLDEYNALLQNDTWSLVPCPAGANVVTGKWIYRHKLNADGTLSRYKARWVVRGFSQQAGVDYGETFSPVVKAATIRVVLALATAQAWPINQMDVKNAFLHGNLQETVYCQQPSGFVDSNLPHHVCRLNKSLYGLKQAPRTWFTRFTSYLFTIGFHASKCDSSLFILRRVGQQCDDGERTVSWTAIVQQGDGGERKAIGQQCDDGESNVSWTAIVQQGDGSERTAIVLPGDHGKRKACWTLRTVAGRQWRREVLLARARGRREVLLRGVSNGFDQHDLIISWTCRRLWSIRPLRSKMCGI</sequence>
<evidence type="ECO:0000256" key="1">
    <source>
        <dbReference type="SAM" id="MobiDB-lite"/>
    </source>
</evidence>
<dbReference type="EMBL" id="JAUUTY010000505">
    <property type="protein sequence ID" value="KAK1601123.1"/>
    <property type="molecule type" value="Genomic_DNA"/>
</dbReference>
<dbReference type="InterPro" id="IPR013103">
    <property type="entry name" value="RVT_2"/>
</dbReference>
<protein>
    <recommendedName>
        <fullName evidence="2">Reverse transcriptase Ty1/copia-type domain-containing protein</fullName>
    </recommendedName>
</protein>
<reference evidence="3" key="1">
    <citation type="submission" date="2023-07" db="EMBL/GenBank/DDBJ databases">
        <title>A chromosome-level genome assembly of Lolium multiflorum.</title>
        <authorList>
            <person name="Chen Y."/>
            <person name="Copetti D."/>
            <person name="Kolliker R."/>
            <person name="Studer B."/>
        </authorList>
    </citation>
    <scope>NUCLEOTIDE SEQUENCE</scope>
    <source>
        <strain evidence="3">02402/16</strain>
        <tissue evidence="3">Leaf</tissue>
    </source>
</reference>
<feature type="compositionally biased region" description="Acidic residues" evidence="1">
    <location>
        <begin position="7"/>
        <end position="34"/>
    </location>
</feature>
<accession>A0AAD8QH45</accession>
<proteinExistence type="predicted"/>
<dbReference type="InterPro" id="IPR043502">
    <property type="entry name" value="DNA/RNA_pol_sf"/>
</dbReference>
<evidence type="ECO:0000313" key="4">
    <source>
        <dbReference type="Proteomes" id="UP001231189"/>
    </source>
</evidence>
<evidence type="ECO:0000259" key="2">
    <source>
        <dbReference type="Pfam" id="PF07727"/>
    </source>
</evidence>
<dbReference type="Proteomes" id="UP001231189">
    <property type="component" value="Unassembled WGS sequence"/>
</dbReference>
<comment type="caution">
    <text evidence="3">The sequence shown here is derived from an EMBL/GenBank/DDBJ whole genome shotgun (WGS) entry which is preliminary data.</text>
</comment>
<gene>
    <name evidence="3" type="ORF">QYE76_007884</name>
</gene>
<feature type="region of interest" description="Disordered" evidence="1">
    <location>
        <begin position="60"/>
        <end position="81"/>
    </location>
</feature>
<dbReference type="AlphaFoldDB" id="A0AAD8QH45"/>